<dbReference type="PANTHER" id="PTHR13696">
    <property type="entry name" value="P-LOOP CONTAINING NUCLEOSIDE TRIPHOSPHATE HYDROLASE"/>
    <property type="match status" value="1"/>
</dbReference>
<dbReference type="RefSeq" id="WP_067615988.1">
    <property type="nucleotide sequence ID" value="NZ_MAGO01000002.1"/>
</dbReference>
<dbReference type="Pfam" id="PF13614">
    <property type="entry name" value="AAA_31"/>
    <property type="match status" value="1"/>
</dbReference>
<dbReference type="Gene3D" id="3.40.50.300">
    <property type="entry name" value="P-loop containing nucleotide triphosphate hydrolases"/>
    <property type="match status" value="1"/>
</dbReference>
<name>A0A1B9F7T5_9BACT</name>
<dbReference type="STRING" id="1156395.DBT_0459"/>
<comment type="caution">
    <text evidence="2">The sequence shown here is derived from an EMBL/GenBank/DDBJ whole genome shotgun (WGS) entry which is preliminary data.</text>
</comment>
<dbReference type="InterPro" id="IPR027417">
    <property type="entry name" value="P-loop_NTPase"/>
</dbReference>
<dbReference type="CDD" id="cd02042">
    <property type="entry name" value="ParAB_family"/>
    <property type="match status" value="1"/>
</dbReference>
<dbReference type="PATRIC" id="fig|1156395.6.peg.465"/>
<reference evidence="2 3" key="1">
    <citation type="submission" date="2016-06" db="EMBL/GenBank/DDBJ databases">
        <title>Respiratory ammonification of nitrate coupled to the oxidation of elemental sulfur in deep-sea autotrophic thermophilic bacteria.</title>
        <authorList>
            <person name="Slobodkina G.B."/>
            <person name="Mardanov A.V."/>
            <person name="Ravin N.V."/>
            <person name="Frolova A.A."/>
            <person name="Viryasiv M.B."/>
            <person name="Chernyh N.A."/>
            <person name="Bonch-Osmolovskaya E.A."/>
            <person name="Slobodkin A.I."/>
        </authorList>
    </citation>
    <scope>NUCLEOTIDE SEQUENCE [LARGE SCALE GENOMIC DNA]</scope>
    <source>
        <strain evidence="2 3">S69</strain>
    </source>
</reference>
<dbReference type="OrthoDB" id="9785810at2"/>
<evidence type="ECO:0000259" key="1">
    <source>
        <dbReference type="Pfam" id="PF13614"/>
    </source>
</evidence>
<gene>
    <name evidence="2" type="ORF">DBT_0459</name>
</gene>
<evidence type="ECO:0000313" key="3">
    <source>
        <dbReference type="Proteomes" id="UP000093080"/>
    </source>
</evidence>
<dbReference type="AlphaFoldDB" id="A0A1B9F7T5"/>
<dbReference type="EMBL" id="MAGO01000002">
    <property type="protein sequence ID" value="OCC15997.1"/>
    <property type="molecule type" value="Genomic_DNA"/>
</dbReference>
<sequence>MYKIVTFYNNKGGVSKTTTTFNLGVFLSKERNKKVLLIDCDPQSNLTELFFASTDEFDKPDTSLPGTSLFEALKPRFYGDQGRINSEDIDLVQSTIYKNLYLLRGDFELGMAENYFAQACAQAITENVNEKQTYLVLYRLFNDLINLHSFDHLIVDVGPSVGALTRLTVLSCDAFFMPTSPDRFCNQAIHVLGKVLSDWIKRHLQIIQTFESFGLEQFTGKPVFLGAISQNFKAIVGKVKRSYKYWQTEISKTIIGEFLTKELIESRNDLHEDPFVAEIRDVGPMAPVAQIFGRAIFDVQQEHTVEASSDGRQYYGIVWKNWQDRMKEYKDEIQKIAEVIL</sequence>
<proteinExistence type="predicted"/>
<dbReference type="InterPro" id="IPR050678">
    <property type="entry name" value="DNA_Partitioning_ATPase"/>
</dbReference>
<accession>A0A1B9F7T5</accession>
<evidence type="ECO:0000313" key="2">
    <source>
        <dbReference type="EMBL" id="OCC15997.1"/>
    </source>
</evidence>
<dbReference type="PANTHER" id="PTHR13696:SF99">
    <property type="entry name" value="COBYRINIC ACID AC-DIAMIDE SYNTHASE"/>
    <property type="match status" value="1"/>
</dbReference>
<protein>
    <submittedName>
        <fullName evidence="2">Chromosome (Plasmid) partitioning protein ParA</fullName>
    </submittedName>
</protein>
<feature type="domain" description="AAA" evidence="1">
    <location>
        <begin position="3"/>
        <end position="201"/>
    </location>
</feature>
<dbReference type="InterPro" id="IPR025669">
    <property type="entry name" value="AAA_dom"/>
</dbReference>
<dbReference type="Proteomes" id="UP000093080">
    <property type="component" value="Unassembled WGS sequence"/>
</dbReference>
<dbReference type="SUPFAM" id="SSF52540">
    <property type="entry name" value="P-loop containing nucleoside triphosphate hydrolases"/>
    <property type="match status" value="1"/>
</dbReference>
<keyword evidence="3" id="KW-1185">Reference proteome</keyword>
<organism evidence="2 3">
    <name type="scientific">Dissulfuribacter thermophilus</name>
    <dbReference type="NCBI Taxonomy" id="1156395"/>
    <lineage>
        <taxon>Bacteria</taxon>
        <taxon>Pseudomonadati</taxon>
        <taxon>Thermodesulfobacteriota</taxon>
        <taxon>Dissulfuribacteria</taxon>
        <taxon>Dissulfuribacterales</taxon>
        <taxon>Dissulfuribacteraceae</taxon>
        <taxon>Dissulfuribacter</taxon>
    </lineage>
</organism>